<evidence type="ECO:0000313" key="1">
    <source>
        <dbReference type="EMBL" id="KAG5448820.1"/>
    </source>
</evidence>
<comment type="caution">
    <text evidence="1">The sequence shown here is derived from an EMBL/GenBank/DDBJ whole genome shotgun (WGS) entry which is preliminary data.</text>
</comment>
<organism evidence="1 2">
    <name type="scientific">Clonorchis sinensis</name>
    <name type="common">Chinese liver fluke</name>
    <dbReference type="NCBI Taxonomy" id="79923"/>
    <lineage>
        <taxon>Eukaryota</taxon>
        <taxon>Metazoa</taxon>
        <taxon>Spiralia</taxon>
        <taxon>Lophotrochozoa</taxon>
        <taxon>Platyhelminthes</taxon>
        <taxon>Trematoda</taxon>
        <taxon>Digenea</taxon>
        <taxon>Opisthorchiida</taxon>
        <taxon>Opisthorchiata</taxon>
        <taxon>Opisthorchiidae</taxon>
        <taxon>Clonorchis</taxon>
    </lineage>
</organism>
<dbReference type="EMBL" id="NIRI02000042">
    <property type="protein sequence ID" value="KAG5448820.1"/>
    <property type="molecule type" value="Genomic_DNA"/>
</dbReference>
<reference evidence="1 2" key="2">
    <citation type="journal article" date="2021" name="Genomics">
        <title>High-quality reference genome for Clonorchis sinensis.</title>
        <authorList>
            <person name="Young N.D."/>
            <person name="Stroehlein A.J."/>
            <person name="Kinkar L."/>
            <person name="Wang T."/>
            <person name="Sohn W.M."/>
            <person name="Chang B.C.H."/>
            <person name="Kaur P."/>
            <person name="Weisz D."/>
            <person name="Dudchenko O."/>
            <person name="Aiden E.L."/>
            <person name="Korhonen P.K."/>
            <person name="Gasser R.B."/>
        </authorList>
    </citation>
    <scope>NUCLEOTIDE SEQUENCE [LARGE SCALE GENOMIC DNA]</scope>
    <source>
        <tissue evidence="1">Body</tissue>
    </source>
</reference>
<name>A0A3R7C901_CLOSI</name>
<keyword evidence="2" id="KW-1185">Reference proteome</keyword>
<dbReference type="Proteomes" id="UP000286415">
    <property type="component" value="Unassembled WGS sequence"/>
</dbReference>
<protein>
    <submittedName>
        <fullName evidence="1">Uncharacterized protein</fullName>
    </submittedName>
</protein>
<sequence>MEQQWILWRTNSHEHSFETINASERHGWCEFMFMDMDIYVASHRARKSLPGTFCSESSRRNGCDYGADAFVLEARWLKWLEREFTDRKVHGSNPNSASRLPLSRLRQLGNIPALVFPSGGMTARYRRGVTAESSTDCAVQRSPGFPCGTIFKIPKYSGDTLSL</sequence>
<evidence type="ECO:0000313" key="2">
    <source>
        <dbReference type="Proteomes" id="UP000286415"/>
    </source>
</evidence>
<proteinExistence type="predicted"/>
<dbReference type="AlphaFoldDB" id="A0A3R7C901"/>
<reference evidence="1 2" key="1">
    <citation type="journal article" date="2018" name="Biotechnol. Adv.">
        <title>Improved genomic resources and new bioinformatic workflow for the carcinogenic parasite Clonorchis sinensis: Biotechnological implications.</title>
        <authorList>
            <person name="Wang D."/>
            <person name="Korhonen P.K."/>
            <person name="Gasser R.B."/>
            <person name="Young N.D."/>
        </authorList>
    </citation>
    <scope>NUCLEOTIDE SEQUENCE [LARGE SCALE GENOMIC DNA]</scope>
    <source>
        <strain evidence="1">Cs-k2</strain>
    </source>
</reference>
<dbReference type="InParanoid" id="A0A3R7C901"/>
<accession>A0A3R7C901</accession>
<gene>
    <name evidence="1" type="ORF">CSKR_103530</name>
</gene>
<dbReference type="OrthoDB" id="6227366at2759"/>